<name>A0A7C9FX36_9BACT</name>
<dbReference type="Proteomes" id="UP000479293">
    <property type="component" value="Unassembled WGS sequence"/>
</dbReference>
<keyword evidence="2" id="KW-1185">Reference proteome</keyword>
<sequence length="348" mass="40192">MKHILLPYCFLLSLISFGQTQSEMNEIEKGKFYRGFELVENRDTIRFFVISKPGEELIKKPIILYRQGSLPIPIFTRYPEGVSINSLPQQFPDYLKEYHMVSISKPGVPLIFNSSEVNQYFEKVRNGRLTSDKYLNNNNLNQYVASSDKVLGFLIHQPWVDTKKVVLVGGSEGYNVAAKLATINKSVTHLVAYSSHPNGRFDYLIKEQRHQYLTGKATAQETQQRIDSLYVLWKDICAHPKSIDKKYYDTYYAWSSFSEPAIESLLQLDIPIYISYGTLDGDWDIVEENDLLPIRFARAGKTNLTLKPCLDCDHSLQEIKKDSQGNVIEIINRSEEFVKNYMNWLDQN</sequence>
<protein>
    <recommendedName>
        <fullName evidence="3">Dienelactone hydrolase domain-containing protein</fullName>
    </recommendedName>
</protein>
<proteinExistence type="predicted"/>
<evidence type="ECO:0000313" key="2">
    <source>
        <dbReference type="Proteomes" id="UP000479293"/>
    </source>
</evidence>
<dbReference type="RefSeq" id="WP_152756439.1">
    <property type="nucleotide sequence ID" value="NZ_WHLY01000002.1"/>
</dbReference>
<dbReference type="InterPro" id="IPR029058">
    <property type="entry name" value="AB_hydrolase_fold"/>
</dbReference>
<comment type="caution">
    <text evidence="1">The sequence shown here is derived from an EMBL/GenBank/DDBJ whole genome shotgun (WGS) entry which is preliminary data.</text>
</comment>
<evidence type="ECO:0000313" key="1">
    <source>
        <dbReference type="EMBL" id="MPR32173.1"/>
    </source>
</evidence>
<gene>
    <name evidence="1" type="ORF">GBK04_02125</name>
</gene>
<organism evidence="1 2">
    <name type="scientific">Salmonirosea aquatica</name>
    <dbReference type="NCBI Taxonomy" id="2654236"/>
    <lineage>
        <taxon>Bacteria</taxon>
        <taxon>Pseudomonadati</taxon>
        <taxon>Bacteroidota</taxon>
        <taxon>Cytophagia</taxon>
        <taxon>Cytophagales</taxon>
        <taxon>Spirosomataceae</taxon>
        <taxon>Salmonirosea</taxon>
    </lineage>
</organism>
<dbReference type="AlphaFoldDB" id="A0A7C9FX36"/>
<accession>A0A7C9FX36</accession>
<dbReference type="EMBL" id="WHLY01000002">
    <property type="protein sequence ID" value="MPR32173.1"/>
    <property type="molecule type" value="Genomic_DNA"/>
</dbReference>
<dbReference type="Gene3D" id="3.40.50.1820">
    <property type="entry name" value="alpha/beta hydrolase"/>
    <property type="match status" value="1"/>
</dbReference>
<reference evidence="1 2" key="1">
    <citation type="submission" date="2019-10" db="EMBL/GenBank/DDBJ databases">
        <title>Draft Genome Sequence of Cytophagaceae sp. SJW1-29.</title>
        <authorList>
            <person name="Choi A."/>
        </authorList>
    </citation>
    <scope>NUCLEOTIDE SEQUENCE [LARGE SCALE GENOMIC DNA]</scope>
    <source>
        <strain evidence="1 2">SJW1-29</strain>
    </source>
</reference>
<evidence type="ECO:0008006" key="3">
    <source>
        <dbReference type="Google" id="ProtNLM"/>
    </source>
</evidence>
<dbReference type="SUPFAM" id="SSF53474">
    <property type="entry name" value="alpha/beta-Hydrolases"/>
    <property type="match status" value="1"/>
</dbReference>